<name>A0A9X3UIF4_9HYPH</name>
<comment type="caution">
    <text evidence="2">The sequence shown here is derived from an EMBL/GenBank/DDBJ whole genome shotgun (WGS) entry which is preliminary data.</text>
</comment>
<dbReference type="Pfam" id="PF03009">
    <property type="entry name" value="GDPD"/>
    <property type="match status" value="1"/>
</dbReference>
<gene>
    <name evidence="2" type="ORF">OQ273_11500</name>
</gene>
<dbReference type="InterPro" id="IPR030395">
    <property type="entry name" value="GP_PDE_dom"/>
</dbReference>
<evidence type="ECO:0000259" key="1">
    <source>
        <dbReference type="PROSITE" id="PS51704"/>
    </source>
</evidence>
<dbReference type="GO" id="GO:0008081">
    <property type="term" value="F:phosphoric diester hydrolase activity"/>
    <property type="evidence" value="ECO:0007669"/>
    <property type="project" value="InterPro"/>
</dbReference>
<dbReference type="Gene3D" id="3.20.20.190">
    <property type="entry name" value="Phosphatidylinositol (PI) phosphodiesterase"/>
    <property type="match status" value="1"/>
</dbReference>
<dbReference type="GO" id="GO:0006629">
    <property type="term" value="P:lipid metabolic process"/>
    <property type="evidence" value="ECO:0007669"/>
    <property type="project" value="InterPro"/>
</dbReference>
<dbReference type="Proteomes" id="UP001151234">
    <property type="component" value="Unassembled WGS sequence"/>
</dbReference>
<dbReference type="PANTHER" id="PTHR46211">
    <property type="entry name" value="GLYCEROPHOSPHORYL DIESTER PHOSPHODIESTERASE"/>
    <property type="match status" value="1"/>
</dbReference>
<dbReference type="InterPro" id="IPR017946">
    <property type="entry name" value="PLC-like_Pdiesterase_TIM-brl"/>
</dbReference>
<sequence>MPSDRPIVDQPVLAHRGASAFAPENTLRAVELAAEMGAKWIETDVQITADGGLVIIHDLELDRTTSGNGFVGLTPTDHIRSLDAGSWFDPSFCNCRVPTLEEFLACILDNDLSLQLELKDLPGREYELADAVCALLREYWPFGENGLFISGFSPRCLMRAKQNLPDVPGAIALVCVPDDPDGYARDVGASIIHVQDCFVDDAALERIRRSSVEFAVATVNDPDRANYLIDSGVQSVLTDDPMVLQRGNMDTTTQAVAR</sequence>
<dbReference type="AlphaFoldDB" id="A0A9X3UIF4"/>
<keyword evidence="3" id="KW-1185">Reference proteome</keyword>
<protein>
    <submittedName>
        <fullName evidence="2">Glycerophosphodiester phosphodiesterase family protein</fullName>
    </submittedName>
</protein>
<dbReference type="PANTHER" id="PTHR46211:SF1">
    <property type="entry name" value="GLYCEROPHOSPHODIESTER PHOSPHODIESTERASE, CYTOPLASMIC"/>
    <property type="match status" value="1"/>
</dbReference>
<reference evidence="2" key="1">
    <citation type="submission" date="2022-11" db="EMBL/GenBank/DDBJ databases">
        <title>Draft genome sequence of Hoeflea poritis E7-10 and Hoeflea prorocentri PM5-8, separated from scleractinian coral Porites lutea and marine dinoflagellate.</title>
        <authorList>
            <person name="Zhang G."/>
            <person name="Wei Q."/>
            <person name="Cai L."/>
        </authorList>
    </citation>
    <scope>NUCLEOTIDE SEQUENCE</scope>
    <source>
        <strain evidence="2">PM5-8</strain>
    </source>
</reference>
<accession>A0A9X3UIF4</accession>
<evidence type="ECO:0000313" key="2">
    <source>
        <dbReference type="EMBL" id="MDA5399200.1"/>
    </source>
</evidence>
<dbReference type="RefSeq" id="WP_267990646.1">
    <property type="nucleotide sequence ID" value="NZ_JAPJZI010000001.1"/>
</dbReference>
<organism evidence="2 3">
    <name type="scientific">Hoeflea prorocentri</name>
    <dbReference type="NCBI Taxonomy" id="1922333"/>
    <lineage>
        <taxon>Bacteria</taxon>
        <taxon>Pseudomonadati</taxon>
        <taxon>Pseudomonadota</taxon>
        <taxon>Alphaproteobacteria</taxon>
        <taxon>Hyphomicrobiales</taxon>
        <taxon>Rhizobiaceae</taxon>
        <taxon>Hoeflea</taxon>
    </lineage>
</organism>
<evidence type="ECO:0000313" key="3">
    <source>
        <dbReference type="Proteomes" id="UP001151234"/>
    </source>
</evidence>
<dbReference type="PROSITE" id="PS51704">
    <property type="entry name" value="GP_PDE"/>
    <property type="match status" value="1"/>
</dbReference>
<feature type="domain" description="GP-PDE" evidence="1">
    <location>
        <begin position="10"/>
        <end position="248"/>
    </location>
</feature>
<proteinExistence type="predicted"/>
<dbReference type="SUPFAM" id="SSF51695">
    <property type="entry name" value="PLC-like phosphodiesterases"/>
    <property type="match status" value="1"/>
</dbReference>
<dbReference type="EMBL" id="JAPJZI010000001">
    <property type="protein sequence ID" value="MDA5399200.1"/>
    <property type="molecule type" value="Genomic_DNA"/>
</dbReference>